<dbReference type="InterPro" id="IPR036388">
    <property type="entry name" value="WH-like_DNA-bd_sf"/>
</dbReference>
<dbReference type="Pfam" id="PF00196">
    <property type="entry name" value="GerE"/>
    <property type="match status" value="1"/>
</dbReference>
<accession>A0ABV3TLQ7</accession>
<keyword evidence="1" id="KW-0805">Transcription regulation</keyword>
<name>A0ABV3TLQ7_9RHOB</name>
<sequence length="243" mass="27432">MIWDLHCQEMAQYGFDRLIYAFTSFRTAKIGDLSDVLVLSNHTQAYLDEFLHAGKFRDAPMVNWAANHDGPMSWRHTAERMNRGEMTPAEIEVMELNKLHGVCAGYSIGFGDMSSRAHGAIGLVGQHGLSQDDVDRIWDENARTLLTMNRLVHMRISNMPFATSHRPLTDRQREVLEWVADGKTTADIALIMGLTPSTVEKHLRLAREALDVDTTAQAVMKASLQKQIFMTALPYRGGVIYRQ</sequence>
<dbReference type="Pfam" id="PF03472">
    <property type="entry name" value="Autoind_bind"/>
    <property type="match status" value="1"/>
</dbReference>
<dbReference type="SUPFAM" id="SSF75516">
    <property type="entry name" value="Pheromone-binding domain of LuxR-like quorum-sensing transcription factors"/>
    <property type="match status" value="1"/>
</dbReference>
<dbReference type="InterPro" id="IPR000792">
    <property type="entry name" value="Tscrpt_reg_LuxR_C"/>
</dbReference>
<dbReference type="InterPro" id="IPR036693">
    <property type="entry name" value="TF_LuxR_autoind-bd_dom_sf"/>
</dbReference>
<organism evidence="5 6">
    <name type="scientific">Thioclava arctica</name>
    <dbReference type="NCBI Taxonomy" id="3238301"/>
    <lineage>
        <taxon>Bacteria</taxon>
        <taxon>Pseudomonadati</taxon>
        <taxon>Pseudomonadota</taxon>
        <taxon>Alphaproteobacteria</taxon>
        <taxon>Rhodobacterales</taxon>
        <taxon>Paracoccaceae</taxon>
        <taxon>Thioclava</taxon>
    </lineage>
</organism>
<keyword evidence="2" id="KW-0238">DNA-binding</keyword>
<evidence type="ECO:0000313" key="5">
    <source>
        <dbReference type="EMBL" id="MEX1662279.1"/>
    </source>
</evidence>
<evidence type="ECO:0000259" key="4">
    <source>
        <dbReference type="PROSITE" id="PS50043"/>
    </source>
</evidence>
<dbReference type="SUPFAM" id="SSF46894">
    <property type="entry name" value="C-terminal effector domain of the bipartite response regulators"/>
    <property type="match status" value="1"/>
</dbReference>
<dbReference type="EMBL" id="JBFRYC010000006">
    <property type="protein sequence ID" value="MEX1662279.1"/>
    <property type="molecule type" value="Genomic_DNA"/>
</dbReference>
<dbReference type="PANTHER" id="PTHR44688:SF16">
    <property type="entry name" value="DNA-BINDING TRANSCRIPTIONAL ACTIVATOR DEVR_DOSR"/>
    <property type="match status" value="1"/>
</dbReference>
<proteinExistence type="predicted"/>
<dbReference type="PROSITE" id="PS50043">
    <property type="entry name" value="HTH_LUXR_2"/>
    <property type="match status" value="1"/>
</dbReference>
<dbReference type="Proteomes" id="UP001557465">
    <property type="component" value="Unassembled WGS sequence"/>
</dbReference>
<evidence type="ECO:0000256" key="3">
    <source>
        <dbReference type="ARBA" id="ARBA00023163"/>
    </source>
</evidence>
<evidence type="ECO:0000256" key="1">
    <source>
        <dbReference type="ARBA" id="ARBA00023015"/>
    </source>
</evidence>
<dbReference type="PANTHER" id="PTHR44688">
    <property type="entry name" value="DNA-BINDING TRANSCRIPTIONAL ACTIVATOR DEVR_DOSR"/>
    <property type="match status" value="1"/>
</dbReference>
<dbReference type="InterPro" id="IPR005143">
    <property type="entry name" value="TF_LuxR_autoind-bd_dom"/>
</dbReference>
<keyword evidence="3" id="KW-0804">Transcription</keyword>
<evidence type="ECO:0000313" key="6">
    <source>
        <dbReference type="Proteomes" id="UP001557465"/>
    </source>
</evidence>
<dbReference type="RefSeq" id="WP_295535753.1">
    <property type="nucleotide sequence ID" value="NZ_JBFRYC010000006.1"/>
</dbReference>
<dbReference type="CDD" id="cd06170">
    <property type="entry name" value="LuxR_C_like"/>
    <property type="match status" value="1"/>
</dbReference>
<reference evidence="5 6" key="1">
    <citation type="journal article" date="2011" name="Int. J. Syst. Evol. Microbiol.">
        <title>Zhongshania antarctica gen. nov., sp. nov. and Zhongshania guokunii sp. nov., gammaproteobacteria respectively isolated from coastal attached (fast) ice and surface seawater of the Antarctic.</title>
        <authorList>
            <person name="Li H.J."/>
            <person name="Zhang X.Y."/>
            <person name="Chen C.X."/>
            <person name="Zhang Y.J."/>
            <person name="Gao Z.M."/>
            <person name="Yu Y."/>
            <person name="Chen X.L."/>
            <person name="Chen B."/>
            <person name="Zhang Y.Z."/>
        </authorList>
    </citation>
    <scope>NUCLEOTIDE SEQUENCE [LARGE SCALE GENOMIC DNA]</scope>
    <source>
        <strain evidence="5 6">15-R06ZXC-3</strain>
    </source>
</reference>
<dbReference type="SMART" id="SM00421">
    <property type="entry name" value="HTH_LUXR"/>
    <property type="match status" value="1"/>
</dbReference>
<dbReference type="PRINTS" id="PR00038">
    <property type="entry name" value="HTHLUXR"/>
</dbReference>
<dbReference type="InterPro" id="IPR016032">
    <property type="entry name" value="Sig_transdc_resp-reg_C-effctor"/>
</dbReference>
<protein>
    <submittedName>
        <fullName evidence="5">Helix-turn-helix transcriptional regulator</fullName>
    </submittedName>
</protein>
<dbReference type="Gene3D" id="3.30.450.80">
    <property type="entry name" value="Transcription factor LuxR-like, autoinducer-binding domain"/>
    <property type="match status" value="1"/>
</dbReference>
<feature type="domain" description="HTH luxR-type" evidence="4">
    <location>
        <begin position="161"/>
        <end position="226"/>
    </location>
</feature>
<gene>
    <name evidence="5" type="ORF">AB4874_11575</name>
</gene>
<dbReference type="Gene3D" id="1.10.10.10">
    <property type="entry name" value="Winged helix-like DNA-binding domain superfamily/Winged helix DNA-binding domain"/>
    <property type="match status" value="1"/>
</dbReference>
<evidence type="ECO:0000256" key="2">
    <source>
        <dbReference type="ARBA" id="ARBA00023125"/>
    </source>
</evidence>
<comment type="caution">
    <text evidence="5">The sequence shown here is derived from an EMBL/GenBank/DDBJ whole genome shotgun (WGS) entry which is preliminary data.</text>
</comment>
<keyword evidence="6" id="KW-1185">Reference proteome</keyword>